<dbReference type="VEuPathDB" id="FungiDB:yc1106_04462"/>
<name>A0A9Q8ZAE9_CURCL</name>
<dbReference type="EMBL" id="CP089276">
    <property type="protein sequence ID" value="USP77188.1"/>
    <property type="molecule type" value="Genomic_DNA"/>
</dbReference>
<evidence type="ECO:0000313" key="2">
    <source>
        <dbReference type="Proteomes" id="UP001056012"/>
    </source>
</evidence>
<dbReference type="Proteomes" id="UP001056012">
    <property type="component" value="Chromosome 3"/>
</dbReference>
<keyword evidence="2" id="KW-1185">Reference proteome</keyword>
<evidence type="ECO:0000313" key="1">
    <source>
        <dbReference type="EMBL" id="USP77188.1"/>
    </source>
</evidence>
<dbReference type="OrthoDB" id="3778887at2759"/>
<reference evidence="1" key="1">
    <citation type="submission" date="2021-12" db="EMBL/GenBank/DDBJ databases">
        <title>Curvularia clavata genome.</title>
        <authorList>
            <person name="Cao Y."/>
        </authorList>
    </citation>
    <scope>NUCLEOTIDE SEQUENCE</scope>
    <source>
        <strain evidence="1">Yc1106</strain>
    </source>
</reference>
<sequence>MDFADVKAILEPYWFMFNFVLEYDKRPITYALVPHKIRSNGPTILVHYIWEMLEATGAAAYPAWVPHELRRGSQKYNYCDYSIRLFLCHLSLRLREVKADVDWLAVDAKPRLLFHWHRRPLAHRVRHSVFSITTPSGGEYIADFTIEQFGYPSSMWFMTTQEYVVQCTTGEKMQQPSEKEKKNAMRGFIGYAGKAWVVRELCTRLDLKSWRYWNQQTRVDWMEAMVQEMFRRKCH</sequence>
<proteinExistence type="predicted"/>
<organism evidence="1 2">
    <name type="scientific">Curvularia clavata</name>
    <dbReference type="NCBI Taxonomy" id="95742"/>
    <lineage>
        <taxon>Eukaryota</taxon>
        <taxon>Fungi</taxon>
        <taxon>Dikarya</taxon>
        <taxon>Ascomycota</taxon>
        <taxon>Pezizomycotina</taxon>
        <taxon>Dothideomycetes</taxon>
        <taxon>Pleosporomycetidae</taxon>
        <taxon>Pleosporales</taxon>
        <taxon>Pleosporineae</taxon>
        <taxon>Pleosporaceae</taxon>
        <taxon>Curvularia</taxon>
    </lineage>
</organism>
<gene>
    <name evidence="1" type="ORF">yc1106_04462</name>
</gene>
<protein>
    <submittedName>
        <fullName evidence="1">Uncharacterized protein</fullName>
    </submittedName>
</protein>
<accession>A0A9Q8ZAE9</accession>
<dbReference type="AlphaFoldDB" id="A0A9Q8ZAE9"/>